<gene>
    <name evidence="1" type="ORF">MUK42_02814</name>
</gene>
<evidence type="ECO:0000313" key="2">
    <source>
        <dbReference type="Proteomes" id="UP001055439"/>
    </source>
</evidence>
<dbReference type="EMBL" id="CP097510">
    <property type="protein sequence ID" value="URE28490.1"/>
    <property type="molecule type" value="Genomic_DNA"/>
</dbReference>
<dbReference type="GO" id="GO:0008233">
    <property type="term" value="F:peptidase activity"/>
    <property type="evidence" value="ECO:0007669"/>
    <property type="project" value="UniProtKB-KW"/>
</dbReference>
<dbReference type="Gene3D" id="1.10.1780.10">
    <property type="entry name" value="Clp, N-terminal domain"/>
    <property type="match status" value="1"/>
</dbReference>
<dbReference type="PANTHER" id="PTHR47016">
    <property type="entry name" value="ATP-DEPENDENT CLP PROTEASE ATP-BINDING SUBUNIT CLPT1, CHLOROPLASTIC"/>
    <property type="match status" value="1"/>
</dbReference>
<accession>A0A9E7KVB2</accession>
<dbReference type="PANTHER" id="PTHR47016:SF1">
    <property type="entry name" value="ATP-DEPENDENT CLP PROTEASE ATP-BINDING SUBUNIT CLPT1, CHLOROPLASTIC"/>
    <property type="match status" value="1"/>
</dbReference>
<evidence type="ECO:0000313" key="1">
    <source>
        <dbReference type="EMBL" id="URE28490.1"/>
    </source>
</evidence>
<dbReference type="GO" id="GO:0006508">
    <property type="term" value="P:proteolysis"/>
    <property type="evidence" value="ECO:0007669"/>
    <property type="project" value="UniProtKB-KW"/>
</dbReference>
<dbReference type="InterPro" id="IPR036628">
    <property type="entry name" value="Clp_N_dom_sf"/>
</dbReference>
<dbReference type="GO" id="GO:0005524">
    <property type="term" value="F:ATP binding"/>
    <property type="evidence" value="ECO:0007669"/>
    <property type="project" value="UniProtKB-KW"/>
</dbReference>
<keyword evidence="1" id="KW-0547">Nucleotide-binding</keyword>
<dbReference type="Proteomes" id="UP001055439">
    <property type="component" value="Chromosome 8"/>
</dbReference>
<keyword evidence="1" id="KW-0067">ATP-binding</keyword>
<keyword evidence="2" id="KW-1185">Reference proteome</keyword>
<reference evidence="1" key="1">
    <citation type="submission" date="2022-05" db="EMBL/GenBank/DDBJ databases">
        <title>The Musa troglodytarum L. genome provides insights into the mechanism of non-climacteric behaviour and enrichment of carotenoids.</title>
        <authorList>
            <person name="Wang J."/>
        </authorList>
    </citation>
    <scope>NUCLEOTIDE SEQUENCE</scope>
    <source>
        <tissue evidence="1">Leaf</tissue>
    </source>
</reference>
<protein>
    <submittedName>
        <fullName evidence="1">ATP-dependent Clp protease ATP-binding subunit</fullName>
    </submittedName>
</protein>
<dbReference type="AlphaFoldDB" id="A0A9E7KVB2"/>
<keyword evidence="1" id="KW-0645">Protease</keyword>
<name>A0A9E7KVB2_9LILI</name>
<sequence>MAARILSFLPIPTASSRSSAPVKSMSSLSPPRDHHAVRLRSFLIAIPISVAPSLLFPRPSLRSAAAVVSILPTAKPERASAEKLPRWSLRAIKAFGMAELEARKLKYPNTGTEALLMGILVEGTSEAAKVQMGLLFLRCARKPSSY</sequence>
<dbReference type="OrthoDB" id="2014724at2759"/>
<proteinExistence type="predicted"/>
<keyword evidence="1" id="KW-0378">Hydrolase</keyword>
<dbReference type="InterPro" id="IPR044217">
    <property type="entry name" value="CLPT1/2"/>
</dbReference>
<organism evidence="1 2">
    <name type="scientific">Musa troglodytarum</name>
    <name type="common">fe'i banana</name>
    <dbReference type="NCBI Taxonomy" id="320322"/>
    <lineage>
        <taxon>Eukaryota</taxon>
        <taxon>Viridiplantae</taxon>
        <taxon>Streptophyta</taxon>
        <taxon>Embryophyta</taxon>
        <taxon>Tracheophyta</taxon>
        <taxon>Spermatophyta</taxon>
        <taxon>Magnoliopsida</taxon>
        <taxon>Liliopsida</taxon>
        <taxon>Zingiberales</taxon>
        <taxon>Musaceae</taxon>
        <taxon>Musa</taxon>
    </lineage>
</organism>